<feature type="compositionally biased region" description="Low complexity" evidence="1">
    <location>
        <begin position="51"/>
        <end position="67"/>
    </location>
</feature>
<proteinExistence type="predicted"/>
<dbReference type="RefSeq" id="WP_198275166.1">
    <property type="nucleotide sequence ID" value="NZ_BAAAIF010000001.1"/>
</dbReference>
<gene>
    <name evidence="2" type="ORF">JBF12_02275</name>
</gene>
<evidence type="ECO:0000256" key="1">
    <source>
        <dbReference type="SAM" id="MobiDB-lite"/>
    </source>
</evidence>
<keyword evidence="3" id="KW-1185">Reference proteome</keyword>
<accession>A0ABS0R574</accession>
<dbReference type="EMBL" id="JAEEAQ010000010">
    <property type="protein sequence ID" value="MBI0311887.1"/>
    <property type="molecule type" value="Genomic_DNA"/>
</dbReference>
<evidence type="ECO:0000313" key="2">
    <source>
        <dbReference type="EMBL" id="MBI0311887.1"/>
    </source>
</evidence>
<sequence>MSTHTVCFPAGTGTRRTVGLPFCMTMSRRRSSALPRSRVSGRSPTQPKPRSSVWSSSSDSLVYPVSSGLDGGSASKAEATSSGCGVVTTDTDRPRSISSSPLVSRISTVANPGVDTGVAVTVSSRSAPAATVTVRSVPDQPSGVTSRAVMSRSVAPVLRTSTSTGGNPGRCAAGGAVAQP</sequence>
<protein>
    <submittedName>
        <fullName evidence="2">Uncharacterized protein</fullName>
    </submittedName>
</protein>
<evidence type="ECO:0000313" key="3">
    <source>
        <dbReference type="Proteomes" id="UP000638849"/>
    </source>
</evidence>
<dbReference type="Proteomes" id="UP000638849">
    <property type="component" value="Unassembled WGS sequence"/>
</dbReference>
<reference evidence="2 3" key="1">
    <citation type="submission" date="2020-12" db="EMBL/GenBank/DDBJ databases">
        <authorList>
            <person name="Kusuma A.B."/>
            <person name="Nouioui I."/>
            <person name="Goodfellow M."/>
        </authorList>
    </citation>
    <scope>NUCLEOTIDE SEQUENCE [LARGE SCALE GENOMIC DNA]</scope>
    <source>
        <strain evidence="2 3">DSM 41764</strain>
    </source>
</reference>
<organism evidence="2 3">
    <name type="scientific">Streptomyces javensis</name>
    <dbReference type="NCBI Taxonomy" id="114698"/>
    <lineage>
        <taxon>Bacteria</taxon>
        <taxon>Bacillati</taxon>
        <taxon>Actinomycetota</taxon>
        <taxon>Actinomycetes</taxon>
        <taxon>Kitasatosporales</taxon>
        <taxon>Streptomycetaceae</taxon>
        <taxon>Streptomyces</taxon>
        <taxon>Streptomyces violaceusniger group</taxon>
    </lineage>
</organism>
<name>A0ABS0R574_9ACTN</name>
<feature type="region of interest" description="Disordered" evidence="1">
    <location>
        <begin position="29"/>
        <end position="100"/>
    </location>
</feature>
<feature type="region of interest" description="Disordered" evidence="1">
    <location>
        <begin position="157"/>
        <end position="180"/>
    </location>
</feature>
<comment type="caution">
    <text evidence="2">The sequence shown here is derived from an EMBL/GenBank/DDBJ whole genome shotgun (WGS) entry which is preliminary data.</text>
</comment>